<dbReference type="EMBL" id="BAABAT010000016">
    <property type="protein sequence ID" value="GAA4253544.1"/>
    <property type="molecule type" value="Genomic_DNA"/>
</dbReference>
<feature type="domain" description="Alcohol dehydrogenase-like N-terminal" evidence="7">
    <location>
        <begin position="20"/>
        <end position="129"/>
    </location>
</feature>
<dbReference type="InterPro" id="IPR013149">
    <property type="entry name" value="ADH-like_C"/>
</dbReference>
<organism evidence="8 9">
    <name type="scientific">Dactylosporangium darangshiense</name>
    <dbReference type="NCBI Taxonomy" id="579108"/>
    <lineage>
        <taxon>Bacteria</taxon>
        <taxon>Bacillati</taxon>
        <taxon>Actinomycetota</taxon>
        <taxon>Actinomycetes</taxon>
        <taxon>Micromonosporales</taxon>
        <taxon>Micromonosporaceae</taxon>
        <taxon>Dactylosporangium</taxon>
    </lineage>
</organism>
<evidence type="ECO:0000256" key="3">
    <source>
        <dbReference type="ARBA" id="ARBA00022833"/>
    </source>
</evidence>
<evidence type="ECO:0000313" key="8">
    <source>
        <dbReference type="EMBL" id="GAA4253544.1"/>
    </source>
</evidence>
<sequence length="324" mass="33421">MLTAPGAVAVTGDWPEPECGPDDVVLAVRAVGVCGSDLAVVDGRRAVPSLPWAVGHEAIGDIVRVGANVERGRIGERVAVEPNFPCLSCTACAAGRTAVCPRRRSLGINEPGALRERVAVPARFAWAAPEGLADEDLVCVEPLAVALAATARAGLAAGERCLVVGAGAQGLLVCLAAHGIGARPFAVDPHEGRLATAVGLGAAVAPDGETFPVVFETSGSPAALEAAVERCAPDGRIVLIGQSATPARLSTFTVVQRRLTLLGCLIYDHPADFAAALQRAADLRPGRILRGRFPLAAAPDAFAQARDLPGKTWITFEHLEDAPR</sequence>
<dbReference type="InterPro" id="IPR050129">
    <property type="entry name" value="Zn_alcohol_dh"/>
</dbReference>
<dbReference type="SUPFAM" id="SSF50129">
    <property type="entry name" value="GroES-like"/>
    <property type="match status" value="1"/>
</dbReference>
<dbReference type="Proteomes" id="UP001500620">
    <property type="component" value="Unassembled WGS sequence"/>
</dbReference>
<dbReference type="InterPro" id="IPR036291">
    <property type="entry name" value="NAD(P)-bd_dom_sf"/>
</dbReference>
<dbReference type="Gene3D" id="3.40.50.720">
    <property type="entry name" value="NAD(P)-binding Rossmann-like Domain"/>
    <property type="match status" value="1"/>
</dbReference>
<dbReference type="Gene3D" id="3.90.180.10">
    <property type="entry name" value="Medium-chain alcohol dehydrogenases, catalytic domain"/>
    <property type="match status" value="1"/>
</dbReference>
<dbReference type="InterPro" id="IPR011032">
    <property type="entry name" value="GroES-like_sf"/>
</dbReference>
<comment type="similarity">
    <text evidence="5">Belongs to the zinc-containing alcohol dehydrogenase family.</text>
</comment>
<dbReference type="Pfam" id="PF08240">
    <property type="entry name" value="ADH_N"/>
    <property type="match status" value="1"/>
</dbReference>
<keyword evidence="2 5" id="KW-0479">Metal-binding</keyword>
<proteinExistence type="inferred from homology"/>
<dbReference type="PANTHER" id="PTHR43401:SF5">
    <property type="entry name" value="ALCOHOL DEHYDROGENASE-RELATED"/>
    <property type="match status" value="1"/>
</dbReference>
<dbReference type="PANTHER" id="PTHR43401">
    <property type="entry name" value="L-THREONINE 3-DEHYDROGENASE"/>
    <property type="match status" value="1"/>
</dbReference>
<evidence type="ECO:0000259" key="6">
    <source>
        <dbReference type="Pfam" id="PF00107"/>
    </source>
</evidence>
<protein>
    <submittedName>
        <fullName evidence="8">Zn-dependent oxidoreductase</fullName>
    </submittedName>
</protein>
<name>A0ABP8DDT8_9ACTN</name>
<gene>
    <name evidence="8" type="ORF">GCM10022255_054780</name>
</gene>
<dbReference type="InterPro" id="IPR013154">
    <property type="entry name" value="ADH-like_N"/>
</dbReference>
<reference evidence="9" key="1">
    <citation type="journal article" date="2019" name="Int. J. Syst. Evol. Microbiol.">
        <title>The Global Catalogue of Microorganisms (GCM) 10K type strain sequencing project: providing services to taxonomists for standard genome sequencing and annotation.</title>
        <authorList>
            <consortium name="The Broad Institute Genomics Platform"/>
            <consortium name="The Broad Institute Genome Sequencing Center for Infectious Disease"/>
            <person name="Wu L."/>
            <person name="Ma J."/>
        </authorList>
    </citation>
    <scope>NUCLEOTIDE SEQUENCE [LARGE SCALE GENOMIC DNA]</scope>
    <source>
        <strain evidence="9">JCM 17441</strain>
    </source>
</reference>
<dbReference type="Pfam" id="PF00107">
    <property type="entry name" value="ADH_zinc_N"/>
    <property type="match status" value="1"/>
</dbReference>
<dbReference type="SUPFAM" id="SSF51735">
    <property type="entry name" value="NAD(P)-binding Rossmann-fold domains"/>
    <property type="match status" value="1"/>
</dbReference>
<keyword evidence="3 5" id="KW-0862">Zinc</keyword>
<keyword evidence="9" id="KW-1185">Reference proteome</keyword>
<evidence type="ECO:0000256" key="5">
    <source>
        <dbReference type="RuleBase" id="RU361277"/>
    </source>
</evidence>
<dbReference type="PROSITE" id="PS00059">
    <property type="entry name" value="ADH_ZINC"/>
    <property type="match status" value="1"/>
</dbReference>
<evidence type="ECO:0000259" key="7">
    <source>
        <dbReference type="Pfam" id="PF08240"/>
    </source>
</evidence>
<evidence type="ECO:0000256" key="2">
    <source>
        <dbReference type="ARBA" id="ARBA00022723"/>
    </source>
</evidence>
<evidence type="ECO:0000256" key="1">
    <source>
        <dbReference type="ARBA" id="ARBA00001947"/>
    </source>
</evidence>
<evidence type="ECO:0000313" key="9">
    <source>
        <dbReference type="Proteomes" id="UP001500620"/>
    </source>
</evidence>
<feature type="domain" description="Alcohol dehydrogenase-like C-terminal" evidence="6">
    <location>
        <begin position="170"/>
        <end position="281"/>
    </location>
</feature>
<accession>A0ABP8DDT8</accession>
<comment type="cofactor">
    <cofactor evidence="1 5">
        <name>Zn(2+)</name>
        <dbReference type="ChEBI" id="CHEBI:29105"/>
    </cofactor>
</comment>
<keyword evidence="4" id="KW-0560">Oxidoreductase</keyword>
<dbReference type="InterPro" id="IPR002328">
    <property type="entry name" value="ADH_Zn_CS"/>
</dbReference>
<evidence type="ECO:0000256" key="4">
    <source>
        <dbReference type="ARBA" id="ARBA00023002"/>
    </source>
</evidence>
<comment type="caution">
    <text evidence="8">The sequence shown here is derived from an EMBL/GenBank/DDBJ whole genome shotgun (WGS) entry which is preliminary data.</text>
</comment>